<name>A0A1T5LN69_9FIRM</name>
<organism evidence="1 2">
    <name type="scientific">Maledivibacter halophilus</name>
    <dbReference type="NCBI Taxonomy" id="36842"/>
    <lineage>
        <taxon>Bacteria</taxon>
        <taxon>Bacillati</taxon>
        <taxon>Bacillota</taxon>
        <taxon>Clostridia</taxon>
        <taxon>Peptostreptococcales</taxon>
        <taxon>Caminicellaceae</taxon>
        <taxon>Maledivibacter</taxon>
    </lineage>
</organism>
<accession>A0A1T5LN69</accession>
<dbReference type="EMBL" id="FUZT01000007">
    <property type="protein sequence ID" value="SKC77351.1"/>
    <property type="molecule type" value="Genomic_DNA"/>
</dbReference>
<dbReference type="OrthoDB" id="2043087at2"/>
<evidence type="ECO:0000313" key="2">
    <source>
        <dbReference type="Proteomes" id="UP000190285"/>
    </source>
</evidence>
<dbReference type="AlphaFoldDB" id="A0A1T5LN69"/>
<reference evidence="1 2" key="1">
    <citation type="submission" date="2017-02" db="EMBL/GenBank/DDBJ databases">
        <authorList>
            <person name="Peterson S.W."/>
        </authorList>
    </citation>
    <scope>NUCLEOTIDE SEQUENCE [LARGE SCALE GENOMIC DNA]</scope>
    <source>
        <strain evidence="1 2">M1</strain>
    </source>
</reference>
<proteinExistence type="predicted"/>
<protein>
    <recommendedName>
        <fullName evidence="3">GyrI-like small molecule binding domain-containing protein</fullName>
    </recommendedName>
</protein>
<dbReference type="Proteomes" id="UP000190285">
    <property type="component" value="Unassembled WGS sequence"/>
</dbReference>
<sequence length="158" mass="18271">MKFRIILLPAFKAASSGVDVNFDFSPNGILGKFNEYFSAIKPSDRDSFLPRDFLYFDEEKQGMVWMWALSEDMDDGGNELIDYDGGYYLTYAYKDGDEKTNRKLYGEALKYIEDSQIFELDVRVNHYAMGHIITPAEIIEAQGWAQMETFIPIKLKDK</sequence>
<evidence type="ECO:0008006" key="3">
    <source>
        <dbReference type="Google" id="ProtNLM"/>
    </source>
</evidence>
<evidence type="ECO:0000313" key="1">
    <source>
        <dbReference type="EMBL" id="SKC77351.1"/>
    </source>
</evidence>
<gene>
    <name evidence="1" type="ORF">SAMN02194393_03126</name>
</gene>
<dbReference type="RefSeq" id="WP_079492828.1">
    <property type="nucleotide sequence ID" value="NZ_FUZT01000007.1"/>
</dbReference>
<keyword evidence="2" id="KW-1185">Reference proteome</keyword>